<dbReference type="EnsemblPlants" id="Pp3c16_14590V3.2">
    <property type="protein sequence ID" value="Pp3c16_14590V3.2"/>
    <property type="gene ID" value="Pp3c16_14590"/>
</dbReference>
<evidence type="ECO:0000313" key="4">
    <source>
        <dbReference type="EMBL" id="PNR37873.1"/>
    </source>
</evidence>
<dbReference type="AlphaFoldDB" id="A0A2K1J8M8"/>
<dbReference type="EMBL" id="ABEU02000016">
    <property type="protein sequence ID" value="PNR37871.1"/>
    <property type="molecule type" value="Genomic_DNA"/>
</dbReference>
<evidence type="ECO:0000313" key="5">
    <source>
        <dbReference type="EMBL" id="PNR37876.1"/>
    </source>
</evidence>
<dbReference type="EnsemblPlants" id="Pp3c16_14640V3.1">
    <property type="protein sequence ID" value="Pp3c16_14640V3.1"/>
    <property type="gene ID" value="Pp3c16_14640"/>
</dbReference>
<reference evidence="2 7" key="1">
    <citation type="journal article" date="2008" name="Science">
        <title>The Physcomitrella genome reveals evolutionary insights into the conquest of land by plants.</title>
        <authorList>
            <person name="Rensing S."/>
            <person name="Lang D."/>
            <person name="Zimmer A."/>
            <person name="Terry A."/>
            <person name="Salamov A."/>
            <person name="Shapiro H."/>
            <person name="Nishiyama T."/>
            <person name="Perroud P.-F."/>
            <person name="Lindquist E."/>
            <person name="Kamisugi Y."/>
            <person name="Tanahashi T."/>
            <person name="Sakakibara K."/>
            <person name="Fujita T."/>
            <person name="Oishi K."/>
            <person name="Shin-I T."/>
            <person name="Kuroki Y."/>
            <person name="Toyoda A."/>
            <person name="Suzuki Y."/>
            <person name="Hashimoto A."/>
            <person name="Yamaguchi K."/>
            <person name="Sugano A."/>
            <person name="Kohara Y."/>
            <person name="Fujiyama A."/>
            <person name="Anterola A."/>
            <person name="Aoki S."/>
            <person name="Ashton N."/>
            <person name="Barbazuk W.B."/>
            <person name="Barker E."/>
            <person name="Bennetzen J."/>
            <person name="Bezanilla M."/>
            <person name="Blankenship R."/>
            <person name="Cho S.H."/>
            <person name="Dutcher S."/>
            <person name="Estelle M."/>
            <person name="Fawcett J.A."/>
            <person name="Gundlach H."/>
            <person name="Hanada K."/>
            <person name="Heyl A."/>
            <person name="Hicks K.A."/>
            <person name="Hugh J."/>
            <person name="Lohr M."/>
            <person name="Mayer K."/>
            <person name="Melkozernov A."/>
            <person name="Murata T."/>
            <person name="Nelson D."/>
            <person name="Pils B."/>
            <person name="Prigge M."/>
            <person name="Reiss B."/>
            <person name="Renner T."/>
            <person name="Rombauts S."/>
            <person name="Rushton P."/>
            <person name="Sanderfoot A."/>
            <person name="Schween G."/>
            <person name="Shiu S.-H."/>
            <person name="Stueber K."/>
            <person name="Theodoulou F.L."/>
            <person name="Tu H."/>
            <person name="Van de Peer Y."/>
            <person name="Verrier P.J."/>
            <person name="Waters E."/>
            <person name="Wood A."/>
            <person name="Yang L."/>
            <person name="Cove D."/>
            <person name="Cuming A."/>
            <person name="Hasebe M."/>
            <person name="Lucas S."/>
            <person name="Mishler D.B."/>
            <person name="Reski R."/>
            <person name="Grigoriev I."/>
            <person name="Quatrano R.S."/>
            <person name="Boore J.L."/>
        </authorList>
    </citation>
    <scope>NUCLEOTIDE SEQUENCE [LARGE SCALE GENOMIC DNA]</scope>
    <source>
        <strain evidence="6 7">cv. Gransden 2004</strain>
    </source>
</reference>
<dbReference type="OrthoDB" id="5421723at2759"/>
<reference evidence="2 7" key="2">
    <citation type="journal article" date="2018" name="Plant J.">
        <title>The Physcomitrella patens chromosome-scale assembly reveals moss genome structure and evolution.</title>
        <authorList>
            <person name="Lang D."/>
            <person name="Ullrich K.K."/>
            <person name="Murat F."/>
            <person name="Fuchs J."/>
            <person name="Jenkins J."/>
            <person name="Haas F.B."/>
            <person name="Piednoel M."/>
            <person name="Gundlach H."/>
            <person name="Van Bel M."/>
            <person name="Meyberg R."/>
            <person name="Vives C."/>
            <person name="Morata J."/>
            <person name="Symeonidi A."/>
            <person name="Hiss M."/>
            <person name="Muchero W."/>
            <person name="Kamisugi Y."/>
            <person name="Saleh O."/>
            <person name="Blanc G."/>
            <person name="Decker E.L."/>
            <person name="van Gessel N."/>
            <person name="Grimwood J."/>
            <person name="Hayes R.D."/>
            <person name="Graham S.W."/>
            <person name="Gunter L.E."/>
            <person name="McDaniel S.F."/>
            <person name="Hoernstein S.N.W."/>
            <person name="Larsson A."/>
            <person name="Li F.W."/>
            <person name="Perroud P.F."/>
            <person name="Phillips J."/>
            <person name="Ranjan P."/>
            <person name="Rokshar D.S."/>
            <person name="Rothfels C.J."/>
            <person name="Schneider L."/>
            <person name="Shu S."/>
            <person name="Stevenson D.W."/>
            <person name="Thummler F."/>
            <person name="Tillich M."/>
            <person name="Villarreal Aguilar J.C."/>
            <person name="Widiez T."/>
            <person name="Wong G.K."/>
            <person name="Wymore A."/>
            <person name="Zhang Y."/>
            <person name="Zimmer A.D."/>
            <person name="Quatrano R.S."/>
            <person name="Mayer K.F.X."/>
            <person name="Goodstein D."/>
            <person name="Casacuberta J.M."/>
            <person name="Vandepoele K."/>
            <person name="Reski R."/>
            <person name="Cuming A.C."/>
            <person name="Tuskan G.A."/>
            <person name="Maumus F."/>
            <person name="Salse J."/>
            <person name="Schmutz J."/>
            <person name="Rensing S.A."/>
        </authorList>
    </citation>
    <scope>NUCLEOTIDE SEQUENCE [LARGE SCALE GENOMIC DNA]</scope>
    <source>
        <strain evidence="6 7">cv. Gransden 2004</strain>
    </source>
</reference>
<dbReference type="EMBL" id="ABEU02000016">
    <property type="protein sequence ID" value="PNR37876.1"/>
    <property type="molecule type" value="Genomic_DNA"/>
</dbReference>
<evidence type="ECO:0000313" key="6">
    <source>
        <dbReference type="EnsemblPlants" id="Pp3c16_14590V3.1"/>
    </source>
</evidence>
<evidence type="ECO:0000313" key="7">
    <source>
        <dbReference type="Proteomes" id="UP000006727"/>
    </source>
</evidence>
<dbReference type="PaxDb" id="3218-PP1S15_70V6.2"/>
<organism evidence="2">
    <name type="scientific">Physcomitrium patens</name>
    <name type="common">Spreading-leaved earth moss</name>
    <name type="synonym">Physcomitrella patens</name>
    <dbReference type="NCBI Taxonomy" id="3218"/>
    <lineage>
        <taxon>Eukaryota</taxon>
        <taxon>Viridiplantae</taxon>
        <taxon>Streptophyta</taxon>
        <taxon>Embryophyta</taxon>
        <taxon>Bryophyta</taxon>
        <taxon>Bryophytina</taxon>
        <taxon>Bryopsida</taxon>
        <taxon>Funariidae</taxon>
        <taxon>Funariales</taxon>
        <taxon>Funariaceae</taxon>
        <taxon>Physcomitrium</taxon>
    </lineage>
</organism>
<dbReference type="Gramene" id="Pp3c16_14640V3.1">
    <property type="protein sequence ID" value="Pp3c16_14640V3.1"/>
    <property type="gene ID" value="Pp3c16_14640"/>
</dbReference>
<evidence type="ECO:0000256" key="1">
    <source>
        <dbReference type="SAM" id="SignalP"/>
    </source>
</evidence>
<dbReference type="Gramene" id="Pp3c16_14660V3.1">
    <property type="protein sequence ID" value="Pp3c16_14660V3.1"/>
    <property type="gene ID" value="Pp3c16_14660"/>
</dbReference>
<accession>A0A2K1J8M8</accession>
<dbReference type="EnsemblPlants" id="Pp3c16_14730V3.2">
    <property type="protein sequence ID" value="Pp3c16_14730V3.2"/>
    <property type="gene ID" value="Pp3c16_14730"/>
</dbReference>
<feature type="signal peptide" evidence="1">
    <location>
        <begin position="1"/>
        <end position="28"/>
    </location>
</feature>
<dbReference type="EMBL" id="ABEU02000016">
    <property type="protein sequence ID" value="PNR37873.1"/>
    <property type="molecule type" value="Genomic_DNA"/>
</dbReference>
<gene>
    <name evidence="6" type="primary">LOC112293824</name>
    <name evidence="2" type="ORF">PHYPA_020978</name>
    <name evidence="3" type="ORF">PHYPA_020981</name>
    <name evidence="4" type="ORF">PHYPA_020983</name>
    <name evidence="5" type="ORF">PHYPA_020986</name>
</gene>
<dbReference type="Gramene" id="Pp3c16_14590V3.1">
    <property type="protein sequence ID" value="Pp3c16_14590V3.1"/>
    <property type="gene ID" value="Pp3c16_14590"/>
</dbReference>
<dbReference type="EnsemblPlants" id="Pp3c16_14660V3.1">
    <property type="protein sequence ID" value="Pp3c16_14660V3.1"/>
    <property type="gene ID" value="Pp3c16_14660"/>
</dbReference>
<name>A0A2K1J8M8_PHYPA</name>
<sequence>MAISRQSRHAGLLVAATLAMIFIGSADAWCKEGTKDCDYNHKNGCETNVLYDVKNCGDCGNKCACGPYAVPKCNKGRCEFSCKAGWANCNNDWKDGCEKDVGKDVFNCGGCGKKCECGPNAIAKCNGGRCQYSCKAGWANCNGDWKDGCEKDVSKDLYNCGACGKKCECGPYASAKCSGGKCQYTCKWGWANCNGDWKDGCEKDVGSDVNNCGGCGNKCPQPKYFGGEATCKNGKCRDQCKKGMKFDAHKKCCVRRY</sequence>
<keyword evidence="7" id="KW-1185">Reference proteome</keyword>
<keyword evidence="1" id="KW-0732">Signal</keyword>
<dbReference type="EnsemblPlants" id="Pp3c16_14590V3.1">
    <property type="protein sequence ID" value="Pp3c16_14590V3.1"/>
    <property type="gene ID" value="Pp3c16_14590"/>
</dbReference>
<dbReference type="EnsemblPlants" id="Pp3c16_14660V3.2">
    <property type="protein sequence ID" value="Pp3c16_14660V3.2"/>
    <property type="gene ID" value="Pp3c16_14660"/>
</dbReference>
<dbReference type="Proteomes" id="UP000006727">
    <property type="component" value="Chromosome 16"/>
</dbReference>
<dbReference type="Gramene" id="Pp3c16_14660V3.2">
    <property type="protein sequence ID" value="Pp3c16_14660V3.2"/>
    <property type="gene ID" value="Pp3c16_14660"/>
</dbReference>
<dbReference type="Gramene" id="Pp3c16_14730V3.1">
    <property type="protein sequence ID" value="Pp3c16_14730V3.1"/>
    <property type="gene ID" value="Pp3c16_14730"/>
</dbReference>
<dbReference type="Gramene" id="Pp3c16_14590V3.2">
    <property type="protein sequence ID" value="Pp3c16_14590V3.2"/>
    <property type="gene ID" value="Pp3c16_14590"/>
</dbReference>
<evidence type="ECO:0000313" key="2">
    <source>
        <dbReference type="EMBL" id="PNR37869.1"/>
    </source>
</evidence>
<dbReference type="EnsemblPlants" id="Pp3c16_14640V3.2">
    <property type="protein sequence ID" value="Pp3c16_14640V3.2"/>
    <property type="gene ID" value="Pp3c16_14640"/>
</dbReference>
<dbReference type="Gramene" id="Pp3c16_14730V3.2">
    <property type="protein sequence ID" value="Pp3c16_14730V3.2"/>
    <property type="gene ID" value="Pp3c16_14730"/>
</dbReference>
<reference evidence="6" key="3">
    <citation type="submission" date="2020-12" db="UniProtKB">
        <authorList>
            <consortium name="EnsemblPlants"/>
        </authorList>
    </citation>
    <scope>IDENTIFICATION</scope>
</reference>
<dbReference type="EnsemblPlants" id="Pp3c16_14730V3.1">
    <property type="protein sequence ID" value="Pp3c16_14730V3.1"/>
    <property type="gene ID" value="Pp3c16_14730"/>
</dbReference>
<evidence type="ECO:0000313" key="3">
    <source>
        <dbReference type="EMBL" id="PNR37871.1"/>
    </source>
</evidence>
<dbReference type="Gramene" id="Pp3c16_14640V3.2">
    <property type="protein sequence ID" value="Pp3c16_14640V3.2"/>
    <property type="gene ID" value="Pp3c16_14640"/>
</dbReference>
<feature type="chain" id="PRO_5014294030" evidence="1">
    <location>
        <begin position="29"/>
        <end position="257"/>
    </location>
</feature>
<proteinExistence type="predicted"/>
<protein>
    <submittedName>
        <fullName evidence="2 6">Uncharacterized protein</fullName>
    </submittedName>
</protein>
<dbReference type="EMBL" id="ABEU02000016">
    <property type="protein sequence ID" value="PNR37869.1"/>
    <property type="molecule type" value="Genomic_DNA"/>
</dbReference>